<gene>
    <name evidence="9" type="ORF">FTUN_5819</name>
</gene>
<keyword evidence="3 9" id="KW-0418">Kinase</keyword>
<name>A0A6M5YW18_9BACT</name>
<evidence type="ECO:0000313" key="9">
    <source>
        <dbReference type="EMBL" id="QJW98235.1"/>
    </source>
</evidence>
<dbReference type="PIRSF" id="PIRSF036406">
    <property type="entry name" value="Hept_kin"/>
    <property type="match status" value="1"/>
</dbReference>
<dbReference type="SUPFAM" id="SSF54211">
    <property type="entry name" value="Ribosomal protein S5 domain 2-like"/>
    <property type="match status" value="1"/>
</dbReference>
<dbReference type="Proteomes" id="UP000503447">
    <property type="component" value="Chromosome"/>
</dbReference>
<dbReference type="InterPro" id="IPR006204">
    <property type="entry name" value="GHMP_kinase_N_dom"/>
</dbReference>
<dbReference type="RefSeq" id="WP_171473462.1">
    <property type="nucleotide sequence ID" value="NZ_CP053452.2"/>
</dbReference>
<dbReference type="SUPFAM" id="SSF55060">
    <property type="entry name" value="GHMP Kinase, C-terminal domain"/>
    <property type="match status" value="1"/>
</dbReference>
<dbReference type="InterPro" id="IPR020568">
    <property type="entry name" value="Ribosomal_Su5_D2-typ_SF"/>
</dbReference>
<evidence type="ECO:0000259" key="7">
    <source>
        <dbReference type="Pfam" id="PF00288"/>
    </source>
</evidence>
<evidence type="ECO:0000256" key="6">
    <source>
        <dbReference type="SAM" id="MobiDB-lite"/>
    </source>
</evidence>
<keyword evidence="1 9" id="KW-0808">Transferase</keyword>
<dbReference type="Pfam" id="PF08544">
    <property type="entry name" value="GHMP_kinases_C"/>
    <property type="match status" value="1"/>
</dbReference>
<dbReference type="PANTHER" id="PTHR32463">
    <property type="entry name" value="L-FUCOSE KINASE"/>
    <property type="match status" value="1"/>
</dbReference>
<accession>A0A6M5YW18</accession>
<organism evidence="9 10">
    <name type="scientific">Frigoriglobus tundricola</name>
    <dbReference type="NCBI Taxonomy" id="2774151"/>
    <lineage>
        <taxon>Bacteria</taxon>
        <taxon>Pseudomonadati</taxon>
        <taxon>Planctomycetota</taxon>
        <taxon>Planctomycetia</taxon>
        <taxon>Gemmatales</taxon>
        <taxon>Gemmataceae</taxon>
        <taxon>Frigoriglobus</taxon>
    </lineage>
</organism>
<evidence type="ECO:0000256" key="2">
    <source>
        <dbReference type="ARBA" id="ARBA00022741"/>
    </source>
</evidence>
<dbReference type="KEGG" id="ftj:FTUN_5819"/>
<keyword evidence="10" id="KW-1185">Reference proteome</keyword>
<feature type="domain" description="GHMP kinase C-terminal" evidence="8">
    <location>
        <begin position="238"/>
        <end position="305"/>
    </location>
</feature>
<dbReference type="InterPro" id="IPR001174">
    <property type="entry name" value="HddA/FKP"/>
</dbReference>
<evidence type="ECO:0000256" key="4">
    <source>
        <dbReference type="ARBA" id="ARBA00022840"/>
    </source>
</evidence>
<evidence type="ECO:0000256" key="1">
    <source>
        <dbReference type="ARBA" id="ARBA00022679"/>
    </source>
</evidence>
<sequence>MIISRTPYRVSFFGGGTDYPAWYRQHGGAVLAASIDKYCYLTCRHLPPFFEHRIRVVYRQIETCTSVDEITHPVVREALRSLRIDRGVEIHHDGDLPARSGMGSSSAFTVGLLHALHALRGEMPTKHQLAKEAIHLEQNVLGETVGSQDQTVAAHGGLRHIRFQTDGEIEVSPLVLPAGRIAELKSNLMLVYTGIVRTAADVAESYVPGIESRRRQLRIMKEMVDEAIEILTGGVNLIAFGELLHEAWLAKRSLSPEVSNADVDGLYETALAAGAIGGKLTGAGGGGFLLLFVPPERRASVVEALSGCIHVPFEFEPAGSQIIFYEPGTDYEAADRARGQRRRQFKELVRSTRPTEAA</sequence>
<dbReference type="EC" id="2.7.1.168" evidence="9"/>
<protein>
    <submittedName>
        <fullName evidence="9">D-glycero-alpha-D-manno-heptose 7-phosphate kinase</fullName>
        <ecNumber evidence="9">2.7.1.168</ecNumber>
    </submittedName>
</protein>
<dbReference type="PRINTS" id="PR00960">
    <property type="entry name" value="LMBPPROTEIN"/>
</dbReference>
<dbReference type="InterPro" id="IPR036554">
    <property type="entry name" value="GHMP_kinase_C_sf"/>
</dbReference>
<dbReference type="InterPro" id="IPR052203">
    <property type="entry name" value="GHMP_Kinase-Related"/>
</dbReference>
<feature type="region of interest" description="Disordered" evidence="6">
    <location>
        <begin position="335"/>
        <end position="358"/>
    </location>
</feature>
<dbReference type="AlphaFoldDB" id="A0A6M5YW18"/>
<dbReference type="InterPro" id="IPR013750">
    <property type="entry name" value="GHMP_kinase_C_dom"/>
</dbReference>
<reference evidence="10" key="1">
    <citation type="submission" date="2020-05" db="EMBL/GenBank/DDBJ databases">
        <title>Frigoriglobus tundricola gen. nov., sp. nov., a psychrotolerant cellulolytic planctomycete of the family Gemmataceae with two divergent copies of 16S rRNA gene.</title>
        <authorList>
            <person name="Kulichevskaya I.S."/>
            <person name="Ivanova A.A."/>
            <person name="Naumoff D.G."/>
            <person name="Beletsky A.V."/>
            <person name="Rijpstra W.I.C."/>
            <person name="Sinninghe Damste J.S."/>
            <person name="Mardanov A.V."/>
            <person name="Ravin N.V."/>
            <person name="Dedysh S.N."/>
        </authorList>
    </citation>
    <scope>NUCLEOTIDE SEQUENCE [LARGE SCALE GENOMIC DNA]</scope>
    <source>
        <strain evidence="10">PL17</strain>
    </source>
</reference>
<keyword evidence="4" id="KW-0067">ATP-binding</keyword>
<dbReference type="Pfam" id="PF00288">
    <property type="entry name" value="GHMP_kinases_N"/>
    <property type="match status" value="1"/>
</dbReference>
<dbReference type="GO" id="GO:0005524">
    <property type="term" value="F:ATP binding"/>
    <property type="evidence" value="ECO:0007669"/>
    <property type="project" value="UniProtKB-KW"/>
</dbReference>
<evidence type="ECO:0000256" key="5">
    <source>
        <dbReference type="ARBA" id="ARBA00038121"/>
    </source>
</evidence>
<dbReference type="Gene3D" id="3.30.230.120">
    <property type="match status" value="1"/>
</dbReference>
<evidence type="ECO:0000256" key="3">
    <source>
        <dbReference type="ARBA" id="ARBA00022777"/>
    </source>
</evidence>
<keyword evidence="2" id="KW-0547">Nucleotide-binding</keyword>
<dbReference type="PANTHER" id="PTHR32463:SF0">
    <property type="entry name" value="L-FUCOSE KINASE"/>
    <property type="match status" value="1"/>
</dbReference>
<dbReference type="GO" id="GO:0042352">
    <property type="term" value="P:GDP-L-fucose salvage"/>
    <property type="evidence" value="ECO:0007669"/>
    <property type="project" value="TreeGrafter"/>
</dbReference>
<evidence type="ECO:0000259" key="8">
    <source>
        <dbReference type="Pfam" id="PF08544"/>
    </source>
</evidence>
<evidence type="ECO:0000313" key="10">
    <source>
        <dbReference type="Proteomes" id="UP000503447"/>
    </source>
</evidence>
<dbReference type="GO" id="GO:0050201">
    <property type="term" value="F:fucokinase activity"/>
    <property type="evidence" value="ECO:0007669"/>
    <property type="project" value="TreeGrafter"/>
</dbReference>
<feature type="domain" description="GHMP kinase N-terminal" evidence="7">
    <location>
        <begin position="78"/>
        <end position="157"/>
    </location>
</feature>
<dbReference type="EMBL" id="CP053452">
    <property type="protein sequence ID" value="QJW98235.1"/>
    <property type="molecule type" value="Genomic_DNA"/>
</dbReference>
<comment type="similarity">
    <text evidence="5">Belongs to the GHMP kinase family.</text>
</comment>
<proteinExistence type="inferred from homology"/>
<dbReference type="InterPro" id="IPR014606">
    <property type="entry name" value="Heptose_7-P_kinase"/>
</dbReference>